<feature type="region of interest" description="Disordered" evidence="1">
    <location>
        <begin position="153"/>
        <end position="172"/>
    </location>
</feature>
<name>A0A8H2E3I3_ORBOL</name>
<dbReference type="AlphaFoldDB" id="A0A8H2E3I3"/>
<proteinExistence type="predicted"/>
<gene>
    <name evidence="2" type="ORF">EYR41_006103</name>
</gene>
<evidence type="ECO:0000313" key="3">
    <source>
        <dbReference type="Proteomes" id="UP000297595"/>
    </source>
</evidence>
<protein>
    <submittedName>
        <fullName evidence="2">Uncharacterized protein</fullName>
    </submittedName>
</protein>
<dbReference type="EMBL" id="SOZJ01000003">
    <property type="protein sequence ID" value="TGJ70118.1"/>
    <property type="molecule type" value="Genomic_DNA"/>
</dbReference>
<comment type="caution">
    <text evidence="2">The sequence shown here is derived from an EMBL/GenBank/DDBJ whole genome shotgun (WGS) entry which is preliminary data.</text>
</comment>
<organism evidence="2 3">
    <name type="scientific">Orbilia oligospora</name>
    <name type="common">Nematode-trapping fungus</name>
    <name type="synonym">Arthrobotrys oligospora</name>
    <dbReference type="NCBI Taxonomy" id="2813651"/>
    <lineage>
        <taxon>Eukaryota</taxon>
        <taxon>Fungi</taxon>
        <taxon>Dikarya</taxon>
        <taxon>Ascomycota</taxon>
        <taxon>Pezizomycotina</taxon>
        <taxon>Orbiliomycetes</taxon>
        <taxon>Orbiliales</taxon>
        <taxon>Orbiliaceae</taxon>
        <taxon>Orbilia</taxon>
    </lineage>
</organism>
<feature type="compositionally biased region" description="Low complexity" evidence="1">
    <location>
        <begin position="154"/>
        <end position="168"/>
    </location>
</feature>
<reference evidence="2 3" key="1">
    <citation type="submission" date="2019-03" db="EMBL/GenBank/DDBJ databases">
        <title>Nematode-trapping fungi genome.</title>
        <authorList>
            <person name="Vidal-Diez De Ulzurrun G."/>
        </authorList>
    </citation>
    <scope>NUCLEOTIDE SEQUENCE [LARGE SCALE GENOMIC DNA]</scope>
    <source>
        <strain evidence="2 3">TWF154</strain>
    </source>
</reference>
<accession>A0A8H2E3I3</accession>
<dbReference type="Proteomes" id="UP000297595">
    <property type="component" value="Unassembled WGS sequence"/>
</dbReference>
<evidence type="ECO:0000256" key="1">
    <source>
        <dbReference type="SAM" id="MobiDB-lite"/>
    </source>
</evidence>
<evidence type="ECO:0000313" key="2">
    <source>
        <dbReference type="EMBL" id="TGJ70118.1"/>
    </source>
</evidence>
<sequence length="231" mass="25772">MLEMTGYEALVSRADISFRISRQQVTEHGNKGAVFYVPEPKEVSEDASASPPSELSVAEKDIISKWFPASECTSTFFYHYIKIICDRGQQNILEHYISNLESLQNRSSTSQLRGSDPSRIVYVHNQPSDPNYVDSGISINGHQFAPLLPPPPYSSSSRYPMQSSTSSQFNAGPISIIPAPPDLSNPKCRENRAQERQRPYGTFRNVMKKIFVDLPSKTNLYGSTSSSARSL</sequence>